<dbReference type="PRINTS" id="PR00260">
    <property type="entry name" value="CHEMTRNSDUCR"/>
</dbReference>
<dbReference type="RefSeq" id="WP_252168027.1">
    <property type="nucleotide sequence ID" value="NZ_CP084930.1"/>
</dbReference>
<dbReference type="InterPro" id="IPR004090">
    <property type="entry name" value="Chemotax_Me-accpt_rcpt"/>
</dbReference>
<dbReference type="SUPFAM" id="SSF58104">
    <property type="entry name" value="Methyl-accepting chemotaxis protein (MCP) signaling domain"/>
    <property type="match status" value="1"/>
</dbReference>
<dbReference type="PROSITE" id="PS51371">
    <property type="entry name" value="CBS"/>
    <property type="match status" value="1"/>
</dbReference>
<evidence type="ECO:0000313" key="8">
    <source>
        <dbReference type="Proteomes" id="UP001056937"/>
    </source>
</evidence>
<protein>
    <submittedName>
        <fullName evidence="7">Methyl-accepting chemotaxis protein</fullName>
    </submittedName>
</protein>
<evidence type="ECO:0000256" key="1">
    <source>
        <dbReference type="ARBA" id="ARBA00023224"/>
    </source>
</evidence>
<feature type="domain" description="CBS" evidence="6">
    <location>
        <begin position="1"/>
        <end position="64"/>
    </location>
</feature>
<evidence type="ECO:0000256" key="3">
    <source>
        <dbReference type="PROSITE-ProRule" id="PRU00284"/>
    </source>
</evidence>
<dbReference type="Pfam" id="PF00015">
    <property type="entry name" value="MCPsignal"/>
    <property type="match status" value="1"/>
</dbReference>
<comment type="similarity">
    <text evidence="2">Belongs to the methyl-accepting chemotaxis (MCP) protein family.</text>
</comment>
<dbReference type="PANTHER" id="PTHR32089">
    <property type="entry name" value="METHYL-ACCEPTING CHEMOTAXIS PROTEIN MCPB"/>
    <property type="match status" value="1"/>
</dbReference>
<organism evidence="7 8">
    <name type="scientific">Sphingomonas morindae</name>
    <dbReference type="NCBI Taxonomy" id="1541170"/>
    <lineage>
        <taxon>Bacteria</taxon>
        <taxon>Pseudomonadati</taxon>
        <taxon>Pseudomonadota</taxon>
        <taxon>Alphaproteobacteria</taxon>
        <taxon>Sphingomonadales</taxon>
        <taxon>Sphingomonadaceae</taxon>
        <taxon>Sphingomonas</taxon>
    </lineage>
</organism>
<accession>A0ABY4XBJ5</accession>
<dbReference type="SMART" id="SM00283">
    <property type="entry name" value="MA"/>
    <property type="match status" value="1"/>
</dbReference>
<dbReference type="InterPro" id="IPR000644">
    <property type="entry name" value="CBS_dom"/>
</dbReference>
<sequence length="422" mass="44485">MLDSWIEEDAALPLDTPLVRAVELFLARPQRRLIAVLDDDRRPLGALFEADIRRILFNPYGFALLQNPAYTQGLARRVHACPVAEIRLDVADLLDVYAASGGREGMILTREGEFAGVLGNQAIVALAAERERRQARRHADRLIRLDAMSEDFVGDVAVLARLLGSAADEVDQMGQQMTERGAEIGERSAATAAAATQTTVGMGDIAGRARRLGEMFGAIGRHLEAARETRAEAEALVGLAAGRTRALAAGAEEVSQAVAMIEALAARVNLLAINATIEAARAGEAGRGFAVVAQEVKGLAGQARRAAGDIGHRIDQMREMMGSVSASQGGIEQAFGRIDHASQAIEAAVGAESDAVREIVLHADQAVLACQHIGENLRVIDSSVGEAGIGATVLSRNAGLIAERADALSARVGLFVGAMRAV</sequence>
<evidence type="ECO:0000259" key="6">
    <source>
        <dbReference type="PROSITE" id="PS51371"/>
    </source>
</evidence>
<gene>
    <name evidence="7" type="ORF">LHA26_07155</name>
</gene>
<dbReference type="PANTHER" id="PTHR32089:SF112">
    <property type="entry name" value="LYSOZYME-LIKE PROTEIN-RELATED"/>
    <property type="match status" value="1"/>
</dbReference>
<dbReference type="Proteomes" id="UP001056937">
    <property type="component" value="Chromosome 1"/>
</dbReference>
<dbReference type="EMBL" id="CP084930">
    <property type="protein sequence ID" value="USI74223.1"/>
    <property type="molecule type" value="Genomic_DNA"/>
</dbReference>
<keyword evidence="8" id="KW-1185">Reference proteome</keyword>
<dbReference type="PROSITE" id="PS50111">
    <property type="entry name" value="CHEMOTAXIS_TRANSDUC_2"/>
    <property type="match status" value="1"/>
</dbReference>
<dbReference type="InterPro" id="IPR004089">
    <property type="entry name" value="MCPsignal_dom"/>
</dbReference>
<name>A0ABY4XBJ5_9SPHN</name>
<dbReference type="Gene3D" id="1.10.287.950">
    <property type="entry name" value="Methyl-accepting chemotaxis protein"/>
    <property type="match status" value="1"/>
</dbReference>
<reference evidence="7" key="1">
    <citation type="journal article" date="2022" name="Toxins">
        <title>Genomic Analysis of Sphingopyxis sp. USTB-05 for Biodegrading Cyanobacterial Hepatotoxins.</title>
        <authorList>
            <person name="Liu C."/>
            <person name="Xu Q."/>
            <person name="Zhao Z."/>
            <person name="Zhang H."/>
            <person name="Liu X."/>
            <person name="Yin C."/>
            <person name="Liu Y."/>
            <person name="Yan H."/>
        </authorList>
    </citation>
    <scope>NUCLEOTIDE SEQUENCE</scope>
    <source>
        <strain evidence="7">NBD5</strain>
    </source>
</reference>
<evidence type="ECO:0000259" key="5">
    <source>
        <dbReference type="PROSITE" id="PS50111"/>
    </source>
</evidence>
<evidence type="ECO:0000256" key="2">
    <source>
        <dbReference type="ARBA" id="ARBA00029447"/>
    </source>
</evidence>
<evidence type="ECO:0000313" key="7">
    <source>
        <dbReference type="EMBL" id="USI74223.1"/>
    </source>
</evidence>
<keyword evidence="1 3" id="KW-0807">Transducer</keyword>
<proteinExistence type="inferred from homology"/>
<feature type="domain" description="Methyl-accepting transducer" evidence="5">
    <location>
        <begin position="166"/>
        <end position="319"/>
    </location>
</feature>
<keyword evidence="4" id="KW-0129">CBS domain</keyword>
<evidence type="ECO:0000256" key="4">
    <source>
        <dbReference type="PROSITE-ProRule" id="PRU00703"/>
    </source>
</evidence>